<dbReference type="SUPFAM" id="SSF57903">
    <property type="entry name" value="FYVE/PHD zinc finger"/>
    <property type="match status" value="1"/>
</dbReference>
<feature type="compositionally biased region" description="Polar residues" evidence="6">
    <location>
        <begin position="144"/>
        <end position="157"/>
    </location>
</feature>
<feature type="region of interest" description="Disordered" evidence="6">
    <location>
        <begin position="553"/>
        <end position="661"/>
    </location>
</feature>
<evidence type="ECO:0000256" key="4">
    <source>
        <dbReference type="ARBA" id="ARBA00022853"/>
    </source>
</evidence>
<feature type="compositionally biased region" description="Polar residues" evidence="6">
    <location>
        <begin position="446"/>
        <end position="465"/>
    </location>
</feature>
<evidence type="ECO:0000259" key="7">
    <source>
        <dbReference type="PROSITE" id="PS50016"/>
    </source>
</evidence>
<dbReference type="GO" id="GO:0070210">
    <property type="term" value="C:Rpd3L-Expanded complex"/>
    <property type="evidence" value="ECO:0007669"/>
    <property type="project" value="TreeGrafter"/>
</dbReference>
<dbReference type="GO" id="GO:0034967">
    <property type="term" value="C:Set3 complex"/>
    <property type="evidence" value="ECO:0007669"/>
    <property type="project" value="TreeGrafter"/>
</dbReference>
<feature type="compositionally biased region" description="Basic and acidic residues" evidence="6">
    <location>
        <begin position="423"/>
        <end position="443"/>
    </location>
</feature>
<organism evidence="8 9">
    <name type="scientific">Sodiomyces alkalinus (strain CBS 110278 / VKM F-3762 / F11)</name>
    <name type="common">Alkaliphilic filamentous fungus</name>
    <dbReference type="NCBI Taxonomy" id="1314773"/>
    <lineage>
        <taxon>Eukaryota</taxon>
        <taxon>Fungi</taxon>
        <taxon>Dikarya</taxon>
        <taxon>Ascomycota</taxon>
        <taxon>Pezizomycotina</taxon>
        <taxon>Sordariomycetes</taxon>
        <taxon>Hypocreomycetidae</taxon>
        <taxon>Glomerellales</taxon>
        <taxon>Plectosphaerellaceae</taxon>
        <taxon>Sodiomyces</taxon>
    </lineage>
</organism>
<dbReference type="InterPro" id="IPR019786">
    <property type="entry name" value="Zinc_finger_PHD-type_CS"/>
</dbReference>
<dbReference type="GeneID" id="39580372"/>
<feature type="compositionally biased region" description="Low complexity" evidence="6">
    <location>
        <begin position="487"/>
        <end position="515"/>
    </location>
</feature>
<proteinExistence type="predicted"/>
<feature type="compositionally biased region" description="Low complexity" evidence="6">
    <location>
        <begin position="629"/>
        <end position="642"/>
    </location>
</feature>
<keyword evidence="3" id="KW-0862">Zinc</keyword>
<dbReference type="PROSITE" id="PS01359">
    <property type="entry name" value="ZF_PHD_1"/>
    <property type="match status" value="1"/>
</dbReference>
<dbReference type="InterPro" id="IPR013083">
    <property type="entry name" value="Znf_RING/FYVE/PHD"/>
</dbReference>
<keyword evidence="2 5" id="KW-0863">Zinc-finger</keyword>
<evidence type="ECO:0000256" key="6">
    <source>
        <dbReference type="SAM" id="MobiDB-lite"/>
    </source>
</evidence>
<feature type="compositionally biased region" description="Polar residues" evidence="6">
    <location>
        <begin position="340"/>
        <end position="361"/>
    </location>
</feature>
<dbReference type="PROSITE" id="PS50016">
    <property type="entry name" value="ZF_PHD_2"/>
    <property type="match status" value="1"/>
</dbReference>
<feature type="region of interest" description="Disordered" evidence="6">
    <location>
        <begin position="417"/>
        <end position="536"/>
    </location>
</feature>
<feature type="region of interest" description="Disordered" evidence="6">
    <location>
        <begin position="1"/>
        <end position="50"/>
    </location>
</feature>
<keyword evidence="1" id="KW-0479">Metal-binding</keyword>
<keyword evidence="4" id="KW-0156">Chromatin regulator</keyword>
<keyword evidence="9" id="KW-1185">Reference proteome</keyword>
<feature type="compositionally biased region" description="Basic and acidic residues" evidence="6">
    <location>
        <begin position="174"/>
        <end position="183"/>
    </location>
</feature>
<evidence type="ECO:0000256" key="1">
    <source>
        <dbReference type="ARBA" id="ARBA00022723"/>
    </source>
</evidence>
<feature type="compositionally biased region" description="Low complexity" evidence="6">
    <location>
        <begin position="302"/>
        <end position="322"/>
    </location>
</feature>
<evidence type="ECO:0000313" key="9">
    <source>
        <dbReference type="Proteomes" id="UP000272025"/>
    </source>
</evidence>
<dbReference type="Proteomes" id="UP000272025">
    <property type="component" value="Unassembled WGS sequence"/>
</dbReference>
<feature type="compositionally biased region" description="Polar residues" evidence="6">
    <location>
        <begin position="516"/>
        <end position="527"/>
    </location>
</feature>
<dbReference type="GO" id="GO:0006325">
    <property type="term" value="P:chromatin organization"/>
    <property type="evidence" value="ECO:0007669"/>
    <property type="project" value="UniProtKB-KW"/>
</dbReference>
<dbReference type="STRING" id="1314773.A0A3N2PVN5"/>
<feature type="region of interest" description="Disordered" evidence="6">
    <location>
        <begin position="68"/>
        <end position="231"/>
    </location>
</feature>
<feature type="region of interest" description="Disordered" evidence="6">
    <location>
        <begin position="279"/>
        <end position="400"/>
    </location>
</feature>
<protein>
    <recommendedName>
        <fullName evidence="7">PHD-type domain-containing protein</fullName>
    </recommendedName>
</protein>
<dbReference type="RefSeq" id="XP_028466354.1">
    <property type="nucleotide sequence ID" value="XM_028611894.1"/>
</dbReference>
<feature type="compositionally biased region" description="Low complexity" evidence="6">
    <location>
        <begin position="553"/>
        <end position="588"/>
    </location>
</feature>
<dbReference type="GO" id="GO:0006355">
    <property type="term" value="P:regulation of DNA-templated transcription"/>
    <property type="evidence" value="ECO:0007669"/>
    <property type="project" value="TreeGrafter"/>
</dbReference>
<dbReference type="InterPro" id="IPR001965">
    <property type="entry name" value="Znf_PHD"/>
</dbReference>
<dbReference type="PANTHER" id="PTHR46462">
    <property type="entry name" value="UPSET, ISOFORM A"/>
    <property type="match status" value="1"/>
</dbReference>
<name>A0A3N2PVN5_SODAK</name>
<feature type="compositionally biased region" description="Polar residues" evidence="6">
    <location>
        <begin position="1"/>
        <end position="11"/>
    </location>
</feature>
<feature type="compositionally biased region" description="Acidic residues" evidence="6">
    <location>
        <begin position="593"/>
        <end position="604"/>
    </location>
</feature>
<dbReference type="InterPro" id="IPR019787">
    <property type="entry name" value="Znf_PHD-finger"/>
</dbReference>
<dbReference type="GO" id="GO:0008270">
    <property type="term" value="F:zinc ion binding"/>
    <property type="evidence" value="ECO:0007669"/>
    <property type="project" value="UniProtKB-KW"/>
</dbReference>
<evidence type="ECO:0000256" key="3">
    <source>
        <dbReference type="ARBA" id="ARBA00022833"/>
    </source>
</evidence>
<feature type="region of interest" description="Disordered" evidence="6">
    <location>
        <begin position="687"/>
        <end position="717"/>
    </location>
</feature>
<evidence type="ECO:0000313" key="8">
    <source>
        <dbReference type="EMBL" id="ROT38548.1"/>
    </source>
</evidence>
<dbReference type="SMART" id="SM00249">
    <property type="entry name" value="PHD"/>
    <property type="match status" value="1"/>
</dbReference>
<sequence length="834" mass="89248">MSGDQQASSFGDPNALPPTPKRTPTSAHLPSPVFKTPKNRQGPFNEPGGWTPLFAEEYSVFNTTPGNLQASHSPFAEFTTPKGPDFRAAAGVHKRQPSTGGRITAAHDTHLYSNPNLSQSPVNSSRVLPSSPGPVTGPHEFSGTEDNGSEQQGNNPSKTRRSVTKTKQGPEGGVRVHPEEKEAQGQTATPPPSSHKRGRNSRPKLEVGNMQNDNGYGQPDFAAETPQQPNVAGYVSTSDFFGYPMSAPAAAPSSFWDPGADMSGMDIDFSFGVDAFQMPTLGHRPTGSFDANQMFQDMETLPQEPQQQTSQMPRQQPPQQQQPKKKPRAVRKPRPLAPKTSLSQTESKPTSTAGPSMSSSAVHPGPIDNRFNLMSPGTGVDPGLLFSRPQSSSMDISLPTTQVDRGAQFSMEAVAQALSKAPVRNDLRRSSSTRERPATRVPDRSLASSPMKSSSRPGLQRSLSENRGKRSLARNQPPSLAPPAQPTPAVASSSSSSRGVNSRPPSTRPSGRTSPLKNQFQLSSLTSIPEAPPPRARTLVRFTIDADGRARAETTVVVDGETTGPGSEASSMQCSSRRSSREAASVRARSFDSGDEEESTDDEPIILPSRNTSFALPDPHKPTRAGYHTSSQRSVSDRSTSSYMAGGAGVDRGAGNDAESEAETVMNGMERGGSDDAANELRRLRENRQKRVSGPGSGISGKHQQQRERGQGRMGRSFGGMAGPVAASPTSFTDGSLPTPSTEARGRRIRCVCQRNGGNRDGDGFMVQCESCEMWLHGQCIRITSRRMLPSVYICAFCANTPNARGIQLRESGRDVAHGGGASPLAHKSFKSFR</sequence>
<reference evidence="8 9" key="1">
    <citation type="journal article" date="2018" name="Mol. Ecol.">
        <title>The obligate alkalophilic soda-lake fungus Sodiomyces alkalinus has shifted to a protein diet.</title>
        <authorList>
            <person name="Grum-Grzhimaylo A.A."/>
            <person name="Falkoski D.L."/>
            <person name="van den Heuvel J."/>
            <person name="Valero-Jimenez C.A."/>
            <person name="Min B."/>
            <person name="Choi I.G."/>
            <person name="Lipzen A."/>
            <person name="Daum C.G."/>
            <person name="Aanen D.K."/>
            <person name="Tsang A."/>
            <person name="Henrissat B."/>
            <person name="Bilanenko E.N."/>
            <person name="de Vries R.P."/>
            <person name="van Kan J.A.L."/>
            <person name="Grigoriev I.V."/>
            <person name="Debets A.J.M."/>
        </authorList>
    </citation>
    <scope>NUCLEOTIDE SEQUENCE [LARGE SCALE GENOMIC DNA]</scope>
    <source>
        <strain evidence="8 9">F11</strain>
    </source>
</reference>
<evidence type="ECO:0000256" key="5">
    <source>
        <dbReference type="PROSITE-ProRule" id="PRU00146"/>
    </source>
</evidence>
<accession>A0A3N2PVN5</accession>
<gene>
    <name evidence="8" type="ORF">SODALDRAFT_333147</name>
</gene>
<dbReference type="InterPro" id="IPR011011">
    <property type="entry name" value="Znf_FYVE_PHD"/>
</dbReference>
<feature type="domain" description="PHD-type" evidence="7">
    <location>
        <begin position="748"/>
        <end position="801"/>
    </location>
</feature>
<evidence type="ECO:0000256" key="2">
    <source>
        <dbReference type="ARBA" id="ARBA00022771"/>
    </source>
</evidence>
<dbReference type="OrthoDB" id="419183at2759"/>
<feature type="compositionally biased region" description="Basic residues" evidence="6">
    <location>
        <begin position="323"/>
        <end position="334"/>
    </location>
</feature>
<dbReference type="EMBL" id="ML119055">
    <property type="protein sequence ID" value="ROT38548.1"/>
    <property type="molecule type" value="Genomic_DNA"/>
</dbReference>
<dbReference type="Pfam" id="PF00628">
    <property type="entry name" value="PHD"/>
    <property type="match status" value="1"/>
</dbReference>
<feature type="compositionally biased region" description="Polar residues" evidence="6">
    <location>
        <begin position="111"/>
        <end position="128"/>
    </location>
</feature>
<dbReference type="AlphaFoldDB" id="A0A3N2PVN5"/>
<dbReference type="PANTHER" id="PTHR46462:SF3">
    <property type="entry name" value="UPSET, ISOFORM A"/>
    <property type="match status" value="1"/>
</dbReference>
<dbReference type="Gene3D" id="3.30.40.10">
    <property type="entry name" value="Zinc/RING finger domain, C3HC4 (zinc finger)"/>
    <property type="match status" value="1"/>
</dbReference>
<feature type="compositionally biased region" description="Polar residues" evidence="6">
    <location>
        <begin position="388"/>
        <end position="400"/>
    </location>
</feature>